<dbReference type="PANTHER" id="PTHR46018">
    <property type="entry name" value="ZINC PHOSPHODIESTERASE ELAC PROTEIN 1"/>
    <property type="match status" value="1"/>
</dbReference>
<evidence type="ECO:0000313" key="5">
    <source>
        <dbReference type="Proteomes" id="UP000051139"/>
    </source>
</evidence>
<dbReference type="Pfam" id="PF12706">
    <property type="entry name" value="Lactamase_B_2"/>
    <property type="match status" value="1"/>
</dbReference>
<dbReference type="InterPro" id="IPR036866">
    <property type="entry name" value="RibonucZ/Hydroxyglut_hydro"/>
</dbReference>
<evidence type="ECO:0000313" key="4">
    <source>
        <dbReference type="EMBL" id="KRN96093.1"/>
    </source>
</evidence>
<dbReference type="SMART" id="SM00849">
    <property type="entry name" value="Lactamase_B"/>
    <property type="match status" value="1"/>
</dbReference>
<evidence type="ECO:0000313" key="6">
    <source>
        <dbReference type="Proteomes" id="UP000321429"/>
    </source>
</evidence>
<dbReference type="STRING" id="348151.IV55_GL001473"/>
<dbReference type="RefSeq" id="WP_057809814.1">
    <property type="nucleotide sequence ID" value="NZ_BJUD01000002.1"/>
</dbReference>
<dbReference type="PANTHER" id="PTHR46018:SF4">
    <property type="entry name" value="METALLO-HYDROLASE YHFI-RELATED"/>
    <property type="match status" value="1"/>
</dbReference>
<sequence>MKLSILGYYGGYPANGVGTSGYLLQSGDYNLMVDAGSGTLLALQKVLDPMQLDALLLTHYHHDHIADVGPLQYEWQLVTGARKEAILPIYGHTEDPLNFAALTWPNATQGIGYDPDSSLVLGPFVVTFMRTVHPVPTFAVKVVETKTRQTLVFTADSALMPTLATFAKDADVLMVDTNFYDDHVGKEWHMEAGQAGTLAKEAKAKTLILTHLPQTGDLQRLKQEAAAKVTKDTRVLLASEINKLEI</sequence>
<dbReference type="EMBL" id="JQCB01000005">
    <property type="protein sequence ID" value="KRN96093.1"/>
    <property type="molecule type" value="Genomic_DNA"/>
</dbReference>
<dbReference type="Proteomes" id="UP000051139">
    <property type="component" value="Unassembled WGS sequence"/>
</dbReference>
<gene>
    <name evidence="4" type="ORF">IV55_GL001473</name>
    <name evidence="3" type="ORF">LSI01_02940</name>
</gene>
<proteinExistence type="predicted"/>
<evidence type="ECO:0000259" key="2">
    <source>
        <dbReference type="SMART" id="SM00849"/>
    </source>
</evidence>
<keyword evidence="4" id="KW-0378">Hydrolase</keyword>
<dbReference type="OrthoDB" id="9794898at2"/>
<comment type="caution">
    <text evidence="4">The sequence shown here is derived from an EMBL/GenBank/DDBJ whole genome shotgun (WGS) entry which is preliminary data.</text>
</comment>
<name>A0A0R2LBQ6_9LACO</name>
<dbReference type="AlphaFoldDB" id="A0A0R2LBQ6"/>
<protein>
    <submittedName>
        <fullName evidence="4">Beta-lactamase superfamily hydrolase</fullName>
    </submittedName>
    <submittedName>
        <fullName evidence="3">MBL fold metallo-hydrolase</fullName>
    </submittedName>
</protein>
<evidence type="ECO:0000313" key="3">
    <source>
        <dbReference type="EMBL" id="GEK27983.1"/>
    </source>
</evidence>
<reference evidence="3 6" key="2">
    <citation type="submission" date="2019-07" db="EMBL/GenBank/DDBJ databases">
        <title>Whole genome shotgun sequence of Lactobacillus siliginis NBRC 101315.</title>
        <authorList>
            <person name="Hosoyama A."/>
            <person name="Uohara A."/>
            <person name="Ohji S."/>
            <person name="Ichikawa N."/>
        </authorList>
    </citation>
    <scope>NUCLEOTIDE SEQUENCE [LARGE SCALE GENOMIC DNA]</scope>
    <source>
        <strain evidence="3 6">NBRC 101315</strain>
    </source>
</reference>
<feature type="domain" description="Metallo-beta-lactamase" evidence="2">
    <location>
        <begin position="18"/>
        <end position="211"/>
    </location>
</feature>
<dbReference type="SUPFAM" id="SSF56281">
    <property type="entry name" value="Metallo-hydrolase/oxidoreductase"/>
    <property type="match status" value="1"/>
</dbReference>
<dbReference type="InterPro" id="IPR001279">
    <property type="entry name" value="Metallo-B-lactamas"/>
</dbReference>
<dbReference type="PATRIC" id="fig|348151.3.peg.1520"/>
<dbReference type="CDD" id="cd07716">
    <property type="entry name" value="RNaseZ_short-form-like_MBL-fold"/>
    <property type="match status" value="1"/>
</dbReference>
<dbReference type="EMBL" id="BJUD01000002">
    <property type="protein sequence ID" value="GEK27983.1"/>
    <property type="molecule type" value="Genomic_DNA"/>
</dbReference>
<dbReference type="GO" id="GO:0042781">
    <property type="term" value="F:3'-tRNA processing endoribonuclease activity"/>
    <property type="evidence" value="ECO:0007669"/>
    <property type="project" value="TreeGrafter"/>
</dbReference>
<keyword evidence="1" id="KW-0862">Zinc</keyword>
<keyword evidence="5" id="KW-1185">Reference proteome</keyword>
<evidence type="ECO:0000256" key="1">
    <source>
        <dbReference type="ARBA" id="ARBA00022833"/>
    </source>
</evidence>
<reference evidence="4 5" key="1">
    <citation type="journal article" date="2015" name="Genome Announc.">
        <title>Expanding the biotechnology potential of lactobacilli through comparative genomics of 213 strains and associated genera.</title>
        <authorList>
            <person name="Sun Z."/>
            <person name="Harris H.M."/>
            <person name="McCann A."/>
            <person name="Guo C."/>
            <person name="Argimon S."/>
            <person name="Zhang W."/>
            <person name="Yang X."/>
            <person name="Jeffery I.B."/>
            <person name="Cooney J.C."/>
            <person name="Kagawa T.F."/>
            <person name="Liu W."/>
            <person name="Song Y."/>
            <person name="Salvetti E."/>
            <person name="Wrobel A."/>
            <person name="Rasinkangas P."/>
            <person name="Parkhill J."/>
            <person name="Rea M.C."/>
            <person name="O'Sullivan O."/>
            <person name="Ritari J."/>
            <person name="Douillard F.P."/>
            <person name="Paul Ross R."/>
            <person name="Yang R."/>
            <person name="Briner A.E."/>
            <person name="Felis G.E."/>
            <person name="de Vos W.M."/>
            <person name="Barrangou R."/>
            <person name="Klaenhammer T.R."/>
            <person name="Caufield P.W."/>
            <person name="Cui Y."/>
            <person name="Zhang H."/>
            <person name="O'Toole P.W."/>
        </authorList>
    </citation>
    <scope>NUCLEOTIDE SEQUENCE [LARGE SCALE GENOMIC DNA]</scope>
    <source>
        <strain evidence="4 5">DSM 22696</strain>
    </source>
</reference>
<accession>A0A0R2LBQ6</accession>
<organism evidence="4 5">
    <name type="scientific">Furfurilactobacillus siliginis</name>
    <dbReference type="NCBI Taxonomy" id="348151"/>
    <lineage>
        <taxon>Bacteria</taxon>
        <taxon>Bacillati</taxon>
        <taxon>Bacillota</taxon>
        <taxon>Bacilli</taxon>
        <taxon>Lactobacillales</taxon>
        <taxon>Lactobacillaceae</taxon>
        <taxon>Furfurilactobacillus</taxon>
    </lineage>
</organism>
<dbReference type="Proteomes" id="UP000321429">
    <property type="component" value="Unassembled WGS sequence"/>
</dbReference>
<dbReference type="Gene3D" id="3.60.15.10">
    <property type="entry name" value="Ribonuclease Z/Hydroxyacylglutathione hydrolase-like"/>
    <property type="match status" value="1"/>
</dbReference>